<keyword evidence="3" id="KW-1185">Reference proteome</keyword>
<reference evidence="2 3" key="1">
    <citation type="submission" date="2020-07" db="EMBL/GenBank/DDBJ databases">
        <title>Sequencing the genomes of 1000 actinobacteria strains.</title>
        <authorList>
            <person name="Klenk H.-P."/>
        </authorList>
    </citation>
    <scope>NUCLEOTIDE SEQUENCE [LARGE SCALE GENOMIC DNA]</scope>
    <source>
        <strain evidence="2 3">DSM 40398</strain>
    </source>
</reference>
<dbReference type="Pfam" id="PF13569">
    <property type="entry name" value="DUF4132"/>
    <property type="match status" value="1"/>
</dbReference>
<feature type="domain" description="DUF4132" evidence="1">
    <location>
        <begin position="810"/>
        <end position="991"/>
    </location>
</feature>
<dbReference type="EMBL" id="JACCBA010000001">
    <property type="protein sequence ID" value="NYD44548.1"/>
    <property type="molecule type" value="Genomic_DNA"/>
</dbReference>
<name>A0A7Y9EB48_9ACTN</name>
<gene>
    <name evidence="2" type="ORF">BJY14_000531</name>
</gene>
<protein>
    <recommendedName>
        <fullName evidence="1">DUF4132 domain-containing protein</fullName>
    </recommendedName>
</protein>
<dbReference type="RefSeq" id="WP_179842113.1">
    <property type="nucleotide sequence ID" value="NZ_JACCBA010000001.1"/>
</dbReference>
<evidence type="ECO:0000313" key="2">
    <source>
        <dbReference type="EMBL" id="NYD44548.1"/>
    </source>
</evidence>
<sequence length="1083" mass="118258">MIKSSVALPDEDTLEMPRSWMRHLHPRRGGHPGPKLASADVREDDLLARYAGRIEELLDHSKTDPALAAAAREHLESEGSALGAAAIVAVHGAEKAHLDPSRQEEALKRLRAFIAQSDDAEYRHIVSLLAGLRTTPARRILAAYLVPTELDWVAECCAAPANSVPREMLLRSLGPAEHLEILGAGAHISVSDCYYVENLITLADGVGPAIAPFMAEAFDLFHDSAPRRKGLLDVLSRLPGDETFRQMLERAGNLHMMAALRDSMRRFPVRAIRVLAAASAGDAKARDLLTDHLRAHAELTKQVLPDLPAGSRAVVEELWAADDRSPDAAADEVPRPLAVPRWERPEPKAKPVVVKGLPVPRERAMAWAPDERDDWLNRKIVTLVTGGHSFGRVPVPAAHTEGWARRVAEARSPATDLGRMLYWQGAVLAAGPEDLVRPVLAEWQPDWRHEQGLGRKGHPYDPDSWLRVIIARYELDALPVALGYARARPANGAELLLPFLDGDVANAMADWLQRSPTARGAATAWFTRHGSAALPYLLPAAVGRAGKARRAAEHALRLIAAQEGPDAVLDFARAHDERAVEPIRTALDAEPDEASRPRKKPPAHLAVNAEVLPQVLLRSGGRALPVSAVRNLLALLAMSTPTEPDPDLGGVLDACDEHSLSRFGWALFRHWRENGAEPREVWQFAALAWLGDDTTVRELVPMVRTWPGEGGHHHAVRGLDVLAAIGSDLALREIHAIAQKAKFKALKQRAQEKVEQIAAARGLTTEQLGDRLVPDLGLDADGTLVLDYGPRRFTAGFDEALRPYVIDQAGKHRSSLPKPGQRDDAALAPAAHRRFTDLKKDVRAVAGLQLQRLERSMTTGRRWPLPEFREFFAGHPLVWHIAWRLVWIAEHGDTVTAFRLAEDRTFAGVDDDAVAVPDDAVIAIAHPLHLGKALPAWAQLFADYEILQPFPQLGREVHALTGEEKAAARLTRFEKVTVPFGNVLRLERRGWYRGPVDSDGGISCLVRPVGEGRYVVVTLATGLYVGHVSESGDQTIEAVWVGADPAPEYFSHSSSGAALHSFGELDAVTASEVLADLTAVVSP</sequence>
<accession>A0A7Y9EB48</accession>
<proteinExistence type="predicted"/>
<evidence type="ECO:0000313" key="3">
    <source>
        <dbReference type="Proteomes" id="UP000529783"/>
    </source>
</evidence>
<dbReference type="Proteomes" id="UP000529783">
    <property type="component" value="Unassembled WGS sequence"/>
</dbReference>
<dbReference type="InterPro" id="IPR025406">
    <property type="entry name" value="DUF4132"/>
</dbReference>
<comment type="caution">
    <text evidence="2">The sequence shown here is derived from an EMBL/GenBank/DDBJ whole genome shotgun (WGS) entry which is preliminary data.</text>
</comment>
<evidence type="ECO:0000259" key="1">
    <source>
        <dbReference type="Pfam" id="PF13569"/>
    </source>
</evidence>
<organism evidence="2 3">
    <name type="scientific">Actinomadura luteofluorescens</name>
    <dbReference type="NCBI Taxonomy" id="46163"/>
    <lineage>
        <taxon>Bacteria</taxon>
        <taxon>Bacillati</taxon>
        <taxon>Actinomycetota</taxon>
        <taxon>Actinomycetes</taxon>
        <taxon>Streptosporangiales</taxon>
        <taxon>Thermomonosporaceae</taxon>
        <taxon>Actinomadura</taxon>
    </lineage>
</organism>
<dbReference type="AlphaFoldDB" id="A0A7Y9EB48"/>